<proteinExistence type="predicted"/>
<name>A0ABD1ZW24_VESSQ</name>
<dbReference type="EMBL" id="JAUDFV010000173">
    <property type="protein sequence ID" value="KAL2711710.1"/>
    <property type="molecule type" value="Genomic_DNA"/>
</dbReference>
<dbReference type="InterPro" id="IPR039471">
    <property type="entry name" value="CXorf65-like"/>
</dbReference>
<comment type="caution">
    <text evidence="1">The sequence shown here is derived from an EMBL/GenBank/DDBJ whole genome shotgun (WGS) entry which is preliminary data.</text>
</comment>
<protein>
    <submittedName>
        <fullName evidence="1">Uncharacterized protein</fullName>
    </submittedName>
</protein>
<gene>
    <name evidence="1" type="ORF">V1478_018731</name>
</gene>
<dbReference type="Pfam" id="PF15874">
    <property type="entry name" value="Il2rg"/>
    <property type="match status" value="1"/>
</dbReference>
<sequence length="135" mass="15349">IVVYFFFINATNSLEHVSKSNDDDNDVERISIDKEVLVNIDCPVGLILDYVREVARLDKTCKVDLCDELNCQLKNLSMAEPSTSGLYLLQPDITYFVVIITNNTNDQSTTLIPLVSTKVGKKCMEIFKKNRQKKK</sequence>
<evidence type="ECO:0000313" key="2">
    <source>
        <dbReference type="Proteomes" id="UP001607302"/>
    </source>
</evidence>
<evidence type="ECO:0000313" key="1">
    <source>
        <dbReference type="EMBL" id="KAL2711710.1"/>
    </source>
</evidence>
<dbReference type="PANTHER" id="PTHR33887">
    <property type="entry name" value="PB1 DOMAIN-CONTAINING PROTEIN"/>
    <property type="match status" value="1"/>
</dbReference>
<feature type="non-terminal residue" evidence="1">
    <location>
        <position position="1"/>
    </location>
</feature>
<organism evidence="1 2">
    <name type="scientific">Vespula squamosa</name>
    <name type="common">Southern yellow jacket</name>
    <name type="synonym">Wasp</name>
    <dbReference type="NCBI Taxonomy" id="30214"/>
    <lineage>
        <taxon>Eukaryota</taxon>
        <taxon>Metazoa</taxon>
        <taxon>Ecdysozoa</taxon>
        <taxon>Arthropoda</taxon>
        <taxon>Hexapoda</taxon>
        <taxon>Insecta</taxon>
        <taxon>Pterygota</taxon>
        <taxon>Neoptera</taxon>
        <taxon>Endopterygota</taxon>
        <taxon>Hymenoptera</taxon>
        <taxon>Apocrita</taxon>
        <taxon>Aculeata</taxon>
        <taxon>Vespoidea</taxon>
        <taxon>Vespidae</taxon>
        <taxon>Vespinae</taxon>
        <taxon>Vespula</taxon>
    </lineage>
</organism>
<dbReference type="AlphaFoldDB" id="A0ABD1ZW24"/>
<dbReference type="Proteomes" id="UP001607302">
    <property type="component" value="Unassembled WGS sequence"/>
</dbReference>
<reference evidence="1 2" key="1">
    <citation type="journal article" date="2024" name="Ann. Entomol. Soc. Am.">
        <title>Genomic analyses of the southern and eastern yellowjacket wasps (Hymenoptera: Vespidae) reveal evolutionary signatures of social life.</title>
        <authorList>
            <person name="Catto M.A."/>
            <person name="Caine P.B."/>
            <person name="Orr S.E."/>
            <person name="Hunt B.G."/>
            <person name="Goodisman M.A.D."/>
        </authorList>
    </citation>
    <scope>NUCLEOTIDE SEQUENCE [LARGE SCALE GENOMIC DNA]</scope>
    <source>
        <strain evidence="1">233</strain>
        <tissue evidence="1">Head and thorax</tissue>
    </source>
</reference>
<keyword evidence="2" id="KW-1185">Reference proteome</keyword>
<dbReference type="PANTHER" id="PTHR33887:SF4">
    <property type="entry name" value="AB2-183"/>
    <property type="match status" value="1"/>
</dbReference>
<accession>A0ABD1ZW24</accession>